<proteinExistence type="predicted"/>
<dbReference type="RefSeq" id="WP_343129506.1">
    <property type="nucleotide sequence ID" value="NZ_JBCITK010000001.1"/>
</dbReference>
<evidence type="ECO:0008006" key="3">
    <source>
        <dbReference type="Google" id="ProtNLM"/>
    </source>
</evidence>
<dbReference type="EMBL" id="JBCITK010000001">
    <property type="protein sequence ID" value="MEN0642376.1"/>
    <property type="molecule type" value="Genomic_DNA"/>
</dbReference>
<keyword evidence="2" id="KW-1185">Reference proteome</keyword>
<name>A0ABU9VEQ1_9BACI</name>
<sequence>MKKVGVLFSLAVLGLAVYLFVTRTYYFYPMFPVSNLSARTVVSLFDRSGEDVAKIAELEDYTWYLTESDKDEGYANADKKVVQFIESKGWDYKEKVGSAFIFQNVEEELIVSTQMWTEKYMNIQVENKVEDI</sequence>
<comment type="caution">
    <text evidence="1">The sequence shown here is derived from an EMBL/GenBank/DDBJ whole genome shotgun (WGS) entry which is preliminary data.</text>
</comment>
<evidence type="ECO:0000313" key="1">
    <source>
        <dbReference type="EMBL" id="MEN0642376.1"/>
    </source>
</evidence>
<protein>
    <recommendedName>
        <fullName evidence="3">DUF4830 domain-containing protein</fullName>
    </recommendedName>
</protein>
<dbReference type="Proteomes" id="UP001418796">
    <property type="component" value="Unassembled WGS sequence"/>
</dbReference>
<reference evidence="1 2" key="1">
    <citation type="submission" date="2024-03" db="EMBL/GenBank/DDBJ databases">
        <title>Bacilli Hybrid Assemblies.</title>
        <authorList>
            <person name="Kovac J."/>
        </authorList>
    </citation>
    <scope>NUCLEOTIDE SEQUENCE [LARGE SCALE GENOMIC DNA]</scope>
    <source>
        <strain evidence="1 2">FSL R7-0666</strain>
    </source>
</reference>
<gene>
    <name evidence="1" type="ORF">MKY91_04265</name>
</gene>
<accession>A0ABU9VEQ1</accession>
<organism evidence="1 2">
    <name type="scientific">Alkalicoccobacillus gibsonii</name>
    <dbReference type="NCBI Taxonomy" id="79881"/>
    <lineage>
        <taxon>Bacteria</taxon>
        <taxon>Bacillati</taxon>
        <taxon>Bacillota</taxon>
        <taxon>Bacilli</taxon>
        <taxon>Bacillales</taxon>
        <taxon>Bacillaceae</taxon>
        <taxon>Alkalicoccobacillus</taxon>
    </lineage>
</organism>
<evidence type="ECO:0000313" key="2">
    <source>
        <dbReference type="Proteomes" id="UP001418796"/>
    </source>
</evidence>